<organism evidence="2 3">
    <name type="scientific">Caerostris extrusa</name>
    <name type="common">Bark spider</name>
    <name type="synonym">Caerostris bankana</name>
    <dbReference type="NCBI Taxonomy" id="172846"/>
    <lineage>
        <taxon>Eukaryota</taxon>
        <taxon>Metazoa</taxon>
        <taxon>Ecdysozoa</taxon>
        <taxon>Arthropoda</taxon>
        <taxon>Chelicerata</taxon>
        <taxon>Arachnida</taxon>
        <taxon>Araneae</taxon>
        <taxon>Araneomorphae</taxon>
        <taxon>Entelegynae</taxon>
        <taxon>Araneoidea</taxon>
        <taxon>Araneidae</taxon>
        <taxon>Caerostris</taxon>
    </lineage>
</organism>
<evidence type="ECO:0000313" key="3">
    <source>
        <dbReference type="Proteomes" id="UP001054945"/>
    </source>
</evidence>
<keyword evidence="3" id="KW-1185">Reference proteome</keyword>
<evidence type="ECO:0000313" key="2">
    <source>
        <dbReference type="EMBL" id="GIY93924.1"/>
    </source>
</evidence>
<gene>
    <name evidence="2" type="ORF">CEXT_379441</name>
</gene>
<keyword evidence="1" id="KW-0812">Transmembrane</keyword>
<evidence type="ECO:0000256" key="1">
    <source>
        <dbReference type="SAM" id="Phobius"/>
    </source>
</evidence>
<dbReference type="Proteomes" id="UP001054945">
    <property type="component" value="Unassembled WGS sequence"/>
</dbReference>
<keyword evidence="1" id="KW-0472">Membrane</keyword>
<keyword evidence="1" id="KW-1133">Transmembrane helix</keyword>
<sequence>MQMEQDEKDENGGRDDASLGKRRIKCRCFSILFRYGEGPIQFLAFECMRKYWGVLGRYWEKGNVVSLFFSFLTILLMWSDFIGCVSVNKRYNVLEKKDLLSNGT</sequence>
<protein>
    <submittedName>
        <fullName evidence="2">Uncharacterized protein</fullName>
    </submittedName>
</protein>
<name>A0AAV4XGX8_CAEEX</name>
<comment type="caution">
    <text evidence="2">The sequence shown here is derived from an EMBL/GenBank/DDBJ whole genome shotgun (WGS) entry which is preliminary data.</text>
</comment>
<proteinExistence type="predicted"/>
<dbReference type="AlphaFoldDB" id="A0AAV4XGX8"/>
<accession>A0AAV4XGX8</accession>
<reference evidence="2 3" key="1">
    <citation type="submission" date="2021-06" db="EMBL/GenBank/DDBJ databases">
        <title>Caerostris extrusa draft genome.</title>
        <authorList>
            <person name="Kono N."/>
            <person name="Arakawa K."/>
        </authorList>
    </citation>
    <scope>NUCLEOTIDE SEQUENCE [LARGE SCALE GENOMIC DNA]</scope>
</reference>
<feature type="transmembrane region" description="Helical" evidence="1">
    <location>
        <begin position="64"/>
        <end position="87"/>
    </location>
</feature>
<dbReference type="EMBL" id="BPLR01017722">
    <property type="protein sequence ID" value="GIY93924.1"/>
    <property type="molecule type" value="Genomic_DNA"/>
</dbReference>